<keyword evidence="2" id="KW-1185">Reference proteome</keyword>
<gene>
    <name evidence="1" type="ORF">NDU88_006056</name>
</gene>
<dbReference type="Proteomes" id="UP001066276">
    <property type="component" value="Chromosome 6"/>
</dbReference>
<organism evidence="1 2">
    <name type="scientific">Pleurodeles waltl</name>
    <name type="common">Iberian ribbed newt</name>
    <dbReference type="NCBI Taxonomy" id="8319"/>
    <lineage>
        <taxon>Eukaryota</taxon>
        <taxon>Metazoa</taxon>
        <taxon>Chordata</taxon>
        <taxon>Craniata</taxon>
        <taxon>Vertebrata</taxon>
        <taxon>Euteleostomi</taxon>
        <taxon>Amphibia</taxon>
        <taxon>Batrachia</taxon>
        <taxon>Caudata</taxon>
        <taxon>Salamandroidea</taxon>
        <taxon>Salamandridae</taxon>
        <taxon>Pleurodelinae</taxon>
        <taxon>Pleurodeles</taxon>
    </lineage>
</organism>
<evidence type="ECO:0000313" key="1">
    <source>
        <dbReference type="EMBL" id="KAJ1139689.1"/>
    </source>
</evidence>
<comment type="caution">
    <text evidence="1">The sequence shown here is derived from an EMBL/GenBank/DDBJ whole genome shotgun (WGS) entry which is preliminary data.</text>
</comment>
<proteinExistence type="predicted"/>
<sequence>MREDWQGDGAFGMVDENVGACGIGGGETCVADDAFVNEQEERLNFAQVHDVDGGTGEVNDIMASESFDRTQRETGKGYNKDVPTATQQLVAIGMLLARRRKALGWARQPLPTLKEWHGDMTYYNTQSDTY</sequence>
<reference evidence="1" key="1">
    <citation type="journal article" date="2022" name="bioRxiv">
        <title>Sequencing and chromosome-scale assembly of the giantPleurodeles waltlgenome.</title>
        <authorList>
            <person name="Brown T."/>
            <person name="Elewa A."/>
            <person name="Iarovenko S."/>
            <person name="Subramanian E."/>
            <person name="Araus A.J."/>
            <person name="Petzold A."/>
            <person name="Susuki M."/>
            <person name="Suzuki K.-i.T."/>
            <person name="Hayashi T."/>
            <person name="Toyoda A."/>
            <person name="Oliveira C."/>
            <person name="Osipova E."/>
            <person name="Leigh N.D."/>
            <person name="Simon A."/>
            <person name="Yun M.H."/>
        </authorList>
    </citation>
    <scope>NUCLEOTIDE SEQUENCE</scope>
    <source>
        <strain evidence="1">20211129_DDA</strain>
        <tissue evidence="1">Liver</tissue>
    </source>
</reference>
<dbReference type="AlphaFoldDB" id="A0AAV7QIZ9"/>
<name>A0AAV7QIZ9_PLEWA</name>
<protein>
    <submittedName>
        <fullName evidence="1">Uncharacterized protein</fullName>
    </submittedName>
</protein>
<dbReference type="EMBL" id="JANPWB010000010">
    <property type="protein sequence ID" value="KAJ1139689.1"/>
    <property type="molecule type" value="Genomic_DNA"/>
</dbReference>
<accession>A0AAV7QIZ9</accession>
<evidence type="ECO:0000313" key="2">
    <source>
        <dbReference type="Proteomes" id="UP001066276"/>
    </source>
</evidence>